<dbReference type="RefSeq" id="WP_066665896.1">
    <property type="nucleotide sequence ID" value="NZ_CBCSCL010000020.1"/>
</dbReference>
<dbReference type="KEGG" id="bfz:BAU07_26405"/>
<dbReference type="Proteomes" id="UP000091926">
    <property type="component" value="Plasmid unnamed1"/>
</dbReference>
<organism evidence="3 4">
    <name type="scientific">Bordetella flabilis</name>
    <dbReference type="NCBI Taxonomy" id="463014"/>
    <lineage>
        <taxon>Bacteria</taxon>
        <taxon>Pseudomonadati</taxon>
        <taxon>Pseudomonadota</taxon>
        <taxon>Betaproteobacteria</taxon>
        <taxon>Burkholderiales</taxon>
        <taxon>Alcaligenaceae</taxon>
        <taxon>Bordetella</taxon>
    </lineage>
</organism>
<dbReference type="InterPro" id="IPR013610">
    <property type="entry name" value="ArdC_N"/>
</dbReference>
<feature type="domain" description="Polyvalent protein metallopeptidase" evidence="2">
    <location>
        <begin position="158"/>
        <end position="294"/>
    </location>
</feature>
<name>A0A193GMY7_9BORD</name>
<evidence type="ECO:0000313" key="4">
    <source>
        <dbReference type="Proteomes" id="UP000091926"/>
    </source>
</evidence>
<gene>
    <name evidence="3" type="ORF">BAU07_26405</name>
</gene>
<dbReference type="OrthoDB" id="9792687at2"/>
<feature type="domain" description="N-terminal" evidence="1">
    <location>
        <begin position="7"/>
        <end position="123"/>
    </location>
</feature>
<proteinExistence type="predicted"/>
<evidence type="ECO:0000259" key="2">
    <source>
        <dbReference type="Pfam" id="PF18818"/>
    </source>
</evidence>
<evidence type="ECO:0008006" key="5">
    <source>
        <dbReference type="Google" id="ProtNLM"/>
    </source>
</evidence>
<keyword evidence="4" id="KW-1185">Reference proteome</keyword>
<dbReference type="InterPro" id="IPR041459">
    <property type="entry name" value="MPTase-PolyVal"/>
</dbReference>
<dbReference type="GO" id="GO:0003697">
    <property type="term" value="F:single-stranded DNA binding"/>
    <property type="evidence" value="ECO:0007669"/>
    <property type="project" value="InterPro"/>
</dbReference>
<evidence type="ECO:0000259" key="1">
    <source>
        <dbReference type="Pfam" id="PF08401"/>
    </source>
</evidence>
<reference evidence="3 4" key="1">
    <citation type="submission" date="2016-06" db="EMBL/GenBank/DDBJ databases">
        <title>Complete genome sequences of Bordetella bronchialis and Bordetella flabilis.</title>
        <authorList>
            <person name="LiPuma J.J."/>
            <person name="Spilker T."/>
        </authorList>
    </citation>
    <scope>NUCLEOTIDE SEQUENCE [LARGE SCALE GENOMIC DNA]</scope>
    <source>
        <strain evidence="3 4">AU10664</strain>
        <plasmid evidence="3 4">unnamed1</plasmid>
    </source>
</reference>
<dbReference type="AlphaFoldDB" id="A0A193GMY7"/>
<protein>
    <recommendedName>
        <fullName evidence="5">DUF1738 domain-containing protein</fullName>
    </recommendedName>
</protein>
<dbReference type="Pfam" id="PF18818">
    <property type="entry name" value="MPTase-PolyVal"/>
    <property type="match status" value="1"/>
</dbReference>
<keyword evidence="3" id="KW-0614">Plasmid</keyword>
<evidence type="ECO:0000313" key="3">
    <source>
        <dbReference type="EMBL" id="ANN80856.1"/>
    </source>
</evidence>
<accession>A0A193GMY7</accession>
<dbReference type="Pfam" id="PF08401">
    <property type="entry name" value="ArdcN"/>
    <property type="match status" value="1"/>
</dbReference>
<geneLocation type="plasmid" evidence="3 4">
    <name>unnamed1</name>
</geneLocation>
<dbReference type="EMBL" id="CP016173">
    <property type="protein sequence ID" value="ANN80856.1"/>
    <property type="molecule type" value="Genomic_DNA"/>
</dbReference>
<sequence>MATRDSFRQRLTKGLIQGLEEHDGLPWAQVRNNVVSRPFNPVSGVKYKGGNNVGLLLEQLRRGSSDPRWMTLKQANEAGYRIRAGAKAAYVEYWDWGVPWLKLNKADDKDASAEDDETEEQARARTKPRPFYAALFNGADVLGLPEIVRERTWQAHEVAEKLIRATGADIEHESSSQIGSYVVVNGAYYTREPDKILVPPRNAFKSQDDYYATVIGMLARWTGHASRLDRKAPVLPHIVGDAAHAREELRAHIATVFLTSMLGIQGKQDDGGRYAGVWREMLKGDQHEIFRAARDAELIVDHIFGYAPELREIVDGALAANMLPENRSKRRLPIGDELPNFIPAGVEPAAPVVRTGRADPRWAGFEKALLETAKKAGLNAEAIAPVFDMIEPNFTTIMDGMKTKGVDEDMVYQMIGAQIIDEMKQADVHHQKWEEFAGKVRTSANGIEVEVVESALQEINSRYQKVLVESVNARWDAQKTQQALHQVLYGQDNAGAVIDAAFVQRLVDASPAAKALTTASDEDDDDVLMPLGMSDVLPEDAGIVDDERMARPSPSI</sequence>